<dbReference type="Proteomes" id="UP001152803">
    <property type="component" value="Unassembled WGS sequence"/>
</dbReference>
<dbReference type="EMBL" id="JAFJMO010000001">
    <property type="protein sequence ID" value="KAJ8287747.1"/>
    <property type="molecule type" value="Genomic_DNA"/>
</dbReference>
<gene>
    <name evidence="2" type="ORF">COCON_G00004060</name>
</gene>
<evidence type="ECO:0000313" key="3">
    <source>
        <dbReference type="Proteomes" id="UP001152803"/>
    </source>
</evidence>
<name>A0A9Q1E162_CONCO</name>
<evidence type="ECO:0000313" key="2">
    <source>
        <dbReference type="EMBL" id="KAJ8287747.1"/>
    </source>
</evidence>
<feature type="region of interest" description="Disordered" evidence="1">
    <location>
        <begin position="1"/>
        <end position="97"/>
    </location>
</feature>
<organism evidence="2 3">
    <name type="scientific">Conger conger</name>
    <name type="common">Conger eel</name>
    <name type="synonym">Muraena conger</name>
    <dbReference type="NCBI Taxonomy" id="82655"/>
    <lineage>
        <taxon>Eukaryota</taxon>
        <taxon>Metazoa</taxon>
        <taxon>Chordata</taxon>
        <taxon>Craniata</taxon>
        <taxon>Vertebrata</taxon>
        <taxon>Euteleostomi</taxon>
        <taxon>Actinopterygii</taxon>
        <taxon>Neopterygii</taxon>
        <taxon>Teleostei</taxon>
        <taxon>Anguilliformes</taxon>
        <taxon>Congridae</taxon>
        <taxon>Conger</taxon>
    </lineage>
</organism>
<proteinExistence type="predicted"/>
<accession>A0A9Q1E162</accession>
<reference evidence="2" key="1">
    <citation type="journal article" date="2023" name="Science">
        <title>Genome structures resolve the early diversification of teleost fishes.</title>
        <authorList>
            <person name="Parey E."/>
            <person name="Louis A."/>
            <person name="Montfort J."/>
            <person name="Bouchez O."/>
            <person name="Roques C."/>
            <person name="Iampietro C."/>
            <person name="Lluch J."/>
            <person name="Castinel A."/>
            <person name="Donnadieu C."/>
            <person name="Desvignes T."/>
            <person name="Floi Bucao C."/>
            <person name="Jouanno E."/>
            <person name="Wen M."/>
            <person name="Mejri S."/>
            <person name="Dirks R."/>
            <person name="Jansen H."/>
            <person name="Henkel C."/>
            <person name="Chen W.J."/>
            <person name="Zahm M."/>
            <person name="Cabau C."/>
            <person name="Klopp C."/>
            <person name="Thompson A.W."/>
            <person name="Robinson-Rechavi M."/>
            <person name="Braasch I."/>
            <person name="Lecointre G."/>
            <person name="Bobe J."/>
            <person name="Postlethwait J.H."/>
            <person name="Berthelot C."/>
            <person name="Roest Crollius H."/>
            <person name="Guiguen Y."/>
        </authorList>
    </citation>
    <scope>NUCLEOTIDE SEQUENCE</scope>
    <source>
        <strain evidence="2">Concon-B</strain>
    </source>
</reference>
<keyword evidence="3" id="KW-1185">Reference proteome</keyword>
<comment type="caution">
    <text evidence="2">The sequence shown here is derived from an EMBL/GenBank/DDBJ whole genome shotgun (WGS) entry which is preliminary data.</text>
</comment>
<sequence length="110" mass="11730">MLTAPSPGPAPRNKGPRQPPAACRTPETTPFPSAPNGTLLHESKAPNPDAVLRRSDPMDRLPTPHCHSGPLHLHRAPCSPRQPPPAPPLAPPDTGPRFLLQAFDVNGVRD</sequence>
<feature type="compositionally biased region" description="Pro residues" evidence="1">
    <location>
        <begin position="1"/>
        <end position="10"/>
    </location>
</feature>
<feature type="compositionally biased region" description="Pro residues" evidence="1">
    <location>
        <begin position="80"/>
        <end position="94"/>
    </location>
</feature>
<protein>
    <submittedName>
        <fullName evidence="2">Uncharacterized protein</fullName>
    </submittedName>
</protein>
<dbReference type="AlphaFoldDB" id="A0A9Q1E162"/>
<evidence type="ECO:0000256" key="1">
    <source>
        <dbReference type="SAM" id="MobiDB-lite"/>
    </source>
</evidence>